<evidence type="ECO:0000259" key="1">
    <source>
        <dbReference type="Pfam" id="PF13167"/>
    </source>
</evidence>
<accession>A0ABP5LWS1</accession>
<gene>
    <name evidence="2" type="ORF">GCM10009760_55520</name>
</gene>
<proteinExistence type="predicted"/>
<dbReference type="InterPro" id="IPR025121">
    <property type="entry name" value="GTPase_HflX_N"/>
</dbReference>
<comment type="caution">
    <text evidence="2">The sequence shown here is derived from an EMBL/GenBank/DDBJ whole genome shotgun (WGS) entry which is preliminary data.</text>
</comment>
<dbReference type="Proteomes" id="UP001422759">
    <property type="component" value="Unassembled WGS sequence"/>
</dbReference>
<keyword evidence="3" id="KW-1185">Reference proteome</keyword>
<sequence>MLAGPGSSLRRSAGEKRGIGAGSQAFSLWRMHQPRRRDRRLGRRVPAETAQRQAFRLTTVDADVVLVGYFSAKQKDFETLMSSAATELAARGARVAVQIVQRRGVSDGGAQKMALPYSSRTLLSYGKVREVAQACDQAKADAVVFVTSLTERQQRTLTAMLGRPAMSLSDILVAD</sequence>
<protein>
    <recommendedName>
        <fullName evidence="1">GTPase HflX N-terminal domain-containing protein</fullName>
    </recommendedName>
</protein>
<organism evidence="2 3">
    <name type="scientific">Kitasatospora kazusensis</name>
    <dbReference type="NCBI Taxonomy" id="407974"/>
    <lineage>
        <taxon>Bacteria</taxon>
        <taxon>Bacillati</taxon>
        <taxon>Actinomycetota</taxon>
        <taxon>Actinomycetes</taxon>
        <taxon>Kitasatosporales</taxon>
        <taxon>Streptomycetaceae</taxon>
        <taxon>Kitasatospora</taxon>
    </lineage>
</organism>
<evidence type="ECO:0000313" key="2">
    <source>
        <dbReference type="EMBL" id="GAA2155512.1"/>
    </source>
</evidence>
<reference evidence="3" key="1">
    <citation type="journal article" date="2019" name="Int. J. Syst. Evol. Microbiol.">
        <title>The Global Catalogue of Microorganisms (GCM) 10K type strain sequencing project: providing services to taxonomists for standard genome sequencing and annotation.</title>
        <authorList>
            <consortium name="The Broad Institute Genomics Platform"/>
            <consortium name="The Broad Institute Genome Sequencing Center for Infectious Disease"/>
            <person name="Wu L."/>
            <person name="Ma J."/>
        </authorList>
    </citation>
    <scope>NUCLEOTIDE SEQUENCE [LARGE SCALE GENOMIC DNA]</scope>
    <source>
        <strain evidence="3">JCM 14560</strain>
    </source>
</reference>
<dbReference type="EMBL" id="BAAANT010000047">
    <property type="protein sequence ID" value="GAA2155512.1"/>
    <property type="molecule type" value="Genomic_DNA"/>
</dbReference>
<dbReference type="Pfam" id="PF13167">
    <property type="entry name" value="GTP-bdg_N"/>
    <property type="match status" value="1"/>
</dbReference>
<feature type="domain" description="GTPase HflX N-terminal" evidence="1">
    <location>
        <begin position="118"/>
        <end position="163"/>
    </location>
</feature>
<name>A0ABP5LWS1_9ACTN</name>
<evidence type="ECO:0000313" key="3">
    <source>
        <dbReference type="Proteomes" id="UP001422759"/>
    </source>
</evidence>